<sequence length="123" mass="13862">MAFKEISVIQVKEVLRQWLYKDVGLRSIALRSGVDRKTARRYVDAAVGPGLSRDSGEKQLTDELIGAVCQAVRPTRQDGHGLSWELLEPHEEEMRKWVEKGLTVAKIGDLLVRRGVVVPERTL</sequence>
<comment type="caution">
    <text evidence="1">The sequence shown here is derived from an EMBL/GenBank/DDBJ whole genome shotgun (WGS) entry which is preliminary data.</text>
</comment>
<protein>
    <submittedName>
        <fullName evidence="1">Transposase</fullName>
    </submittedName>
</protein>
<accession>T1CU35</accession>
<dbReference type="EMBL" id="AUZY01002362">
    <property type="protein sequence ID" value="EQD72349.1"/>
    <property type="molecule type" value="Genomic_DNA"/>
</dbReference>
<proteinExistence type="predicted"/>
<reference evidence="1" key="1">
    <citation type="submission" date="2013-08" db="EMBL/GenBank/DDBJ databases">
        <authorList>
            <person name="Mendez C."/>
            <person name="Richter M."/>
            <person name="Ferrer M."/>
            <person name="Sanchez J."/>
        </authorList>
    </citation>
    <scope>NUCLEOTIDE SEQUENCE</scope>
</reference>
<reference evidence="1" key="2">
    <citation type="journal article" date="2014" name="ISME J.">
        <title>Microbial stratification in low pH oxic and suboxic macroscopic growths along an acid mine drainage.</title>
        <authorList>
            <person name="Mendez-Garcia C."/>
            <person name="Mesa V."/>
            <person name="Sprenger R.R."/>
            <person name="Richter M."/>
            <person name="Diez M.S."/>
            <person name="Solano J."/>
            <person name="Bargiela R."/>
            <person name="Golyshina O.V."/>
            <person name="Manteca A."/>
            <person name="Ramos J.L."/>
            <person name="Gallego J.R."/>
            <person name="Llorente I."/>
            <person name="Martins Dos Santos V.A."/>
            <person name="Jensen O.N."/>
            <person name="Pelaez A.I."/>
            <person name="Sanchez J."/>
            <person name="Ferrer M."/>
        </authorList>
    </citation>
    <scope>NUCLEOTIDE SEQUENCE</scope>
</reference>
<evidence type="ECO:0000313" key="1">
    <source>
        <dbReference type="EMBL" id="EQD72349.1"/>
    </source>
</evidence>
<dbReference type="AlphaFoldDB" id="T1CU35"/>
<feature type="non-terminal residue" evidence="1">
    <location>
        <position position="123"/>
    </location>
</feature>
<name>T1CU35_9ZZZZ</name>
<gene>
    <name evidence="1" type="ORF">B1B_03812</name>
</gene>
<organism evidence="1">
    <name type="scientific">mine drainage metagenome</name>
    <dbReference type="NCBI Taxonomy" id="410659"/>
    <lineage>
        <taxon>unclassified sequences</taxon>
        <taxon>metagenomes</taxon>
        <taxon>ecological metagenomes</taxon>
    </lineage>
</organism>